<evidence type="ECO:0000313" key="2">
    <source>
        <dbReference type="Proteomes" id="UP000069654"/>
    </source>
</evidence>
<proteinExistence type="predicted"/>
<dbReference type="Proteomes" id="UP000069654">
    <property type="component" value="Unassembled WGS sequence"/>
</dbReference>
<dbReference type="STRING" id="1797.RMCT_0240"/>
<name>A0A124E7Q1_MYCTH</name>
<protein>
    <submittedName>
        <fullName evidence="1">Polyketide cyclase / dehydrase family protein</fullName>
    </submittedName>
</protein>
<reference evidence="2" key="2">
    <citation type="submission" date="2016-02" db="EMBL/GenBank/DDBJ databases">
        <title>Draft genome sequence of five rapidly growing Mycobacterium species.</title>
        <authorList>
            <person name="Katahira K."/>
            <person name="Gotou Y."/>
            <person name="Iida K."/>
            <person name="Ogura Y."/>
            <person name="Hayashi T."/>
        </authorList>
    </citation>
    <scope>NUCLEOTIDE SEQUENCE [LARGE SCALE GENOMIC DNA]</scope>
    <source>
        <strain evidence="2">JCM6362</strain>
    </source>
</reference>
<dbReference type="CDD" id="cd07812">
    <property type="entry name" value="SRPBCC"/>
    <property type="match status" value="1"/>
</dbReference>
<gene>
    <name evidence="1" type="ORF">RMCT_0240</name>
</gene>
<dbReference type="Gene3D" id="3.30.530.20">
    <property type="match status" value="1"/>
</dbReference>
<dbReference type="AlphaFoldDB" id="A0A124E7Q1"/>
<organism evidence="1 2">
    <name type="scientific">Mycolicibacterium thermoresistibile</name>
    <name type="common">Mycobacterium thermoresistibile</name>
    <dbReference type="NCBI Taxonomy" id="1797"/>
    <lineage>
        <taxon>Bacteria</taxon>
        <taxon>Bacillati</taxon>
        <taxon>Actinomycetota</taxon>
        <taxon>Actinomycetes</taxon>
        <taxon>Mycobacteriales</taxon>
        <taxon>Mycobacteriaceae</taxon>
        <taxon>Mycolicibacterium</taxon>
    </lineage>
</organism>
<reference evidence="1 2" key="1">
    <citation type="journal article" date="2016" name="Genome Announc.">
        <title>Draft Genome Sequences of Five Rapidly Growing Mycobacterium Species, M. thermoresistibile, M. fortuitum subsp. acetamidolyticum, M. canariasense, M. brisbanense, and M. novocastrense.</title>
        <authorList>
            <person name="Katahira K."/>
            <person name="Ogura Y."/>
            <person name="Gotoh Y."/>
            <person name="Hayashi T."/>
        </authorList>
    </citation>
    <scope>NUCLEOTIDE SEQUENCE [LARGE SCALE GENOMIC DNA]</scope>
    <source>
        <strain evidence="1 2">JCM6362</strain>
    </source>
</reference>
<sequence length="162" mass="17634">MACATLAAMADLQMSESIFIAASPEQVYALVSDVTRTGEWSPICKACWWDEGDGPEVGAWFTGRNETPERTWETRSQVVAATPGRSFAWQVNGDLVYWAYTMEPRDGGTLLTESWKVLPAGIAAFRERFGEQAEAELEARRLAAETGIPATLAAIKAIAEAS</sequence>
<evidence type="ECO:0000313" key="1">
    <source>
        <dbReference type="EMBL" id="GAT13269.1"/>
    </source>
</evidence>
<dbReference type="InterPro" id="IPR019587">
    <property type="entry name" value="Polyketide_cyclase/dehydratase"/>
</dbReference>
<dbReference type="Pfam" id="PF10604">
    <property type="entry name" value="Polyketide_cyc2"/>
    <property type="match status" value="1"/>
</dbReference>
<dbReference type="SUPFAM" id="SSF55961">
    <property type="entry name" value="Bet v1-like"/>
    <property type="match status" value="1"/>
</dbReference>
<dbReference type="InterPro" id="IPR023393">
    <property type="entry name" value="START-like_dom_sf"/>
</dbReference>
<dbReference type="OMA" id="WETRSQV"/>
<comment type="caution">
    <text evidence="1">The sequence shown here is derived from an EMBL/GenBank/DDBJ whole genome shotgun (WGS) entry which is preliminary data.</text>
</comment>
<dbReference type="EMBL" id="BCTB01000002">
    <property type="protein sequence ID" value="GAT13269.1"/>
    <property type="molecule type" value="Genomic_DNA"/>
</dbReference>
<accession>A0A124E7Q1</accession>